<dbReference type="PROSITE" id="PS50931">
    <property type="entry name" value="HTH_LYSR"/>
    <property type="match status" value="1"/>
</dbReference>
<dbReference type="Gene3D" id="1.10.10.10">
    <property type="entry name" value="Winged helix-like DNA-binding domain superfamily/Winged helix DNA-binding domain"/>
    <property type="match status" value="1"/>
</dbReference>
<dbReference type="Proteomes" id="UP001297272">
    <property type="component" value="Unassembled WGS sequence"/>
</dbReference>
<dbReference type="InterPro" id="IPR000847">
    <property type="entry name" value="LysR_HTH_N"/>
</dbReference>
<gene>
    <name evidence="6" type="ORF">JYU29_15215</name>
</gene>
<dbReference type="Gene3D" id="3.40.190.290">
    <property type="match status" value="1"/>
</dbReference>
<keyword evidence="4" id="KW-0804">Transcription</keyword>
<dbReference type="PRINTS" id="PR00039">
    <property type="entry name" value="HTHLYSR"/>
</dbReference>
<dbReference type="Pfam" id="PF00126">
    <property type="entry name" value="HTH_1"/>
    <property type="match status" value="1"/>
</dbReference>
<dbReference type="InterPro" id="IPR036388">
    <property type="entry name" value="WH-like_DNA-bd_sf"/>
</dbReference>
<name>A0ABS5S0H2_9HYPH</name>
<dbReference type="SUPFAM" id="SSF46785">
    <property type="entry name" value="Winged helix' DNA-binding domain"/>
    <property type="match status" value="1"/>
</dbReference>
<dbReference type="Pfam" id="PF03466">
    <property type="entry name" value="LysR_substrate"/>
    <property type="match status" value="1"/>
</dbReference>
<evidence type="ECO:0000256" key="1">
    <source>
        <dbReference type="ARBA" id="ARBA00009437"/>
    </source>
</evidence>
<dbReference type="InterPro" id="IPR005119">
    <property type="entry name" value="LysR_subst-bd"/>
</dbReference>
<dbReference type="EMBL" id="JAFMNX010000004">
    <property type="protein sequence ID" value="MBS9722041.1"/>
    <property type="molecule type" value="Genomic_DNA"/>
</dbReference>
<feature type="domain" description="HTH lysR-type" evidence="5">
    <location>
        <begin position="1"/>
        <end position="58"/>
    </location>
</feature>
<keyword evidence="2" id="KW-0805">Transcription regulation</keyword>
<evidence type="ECO:0000313" key="6">
    <source>
        <dbReference type="EMBL" id="MBS9722041.1"/>
    </source>
</evidence>
<evidence type="ECO:0000259" key="5">
    <source>
        <dbReference type="PROSITE" id="PS50931"/>
    </source>
</evidence>
<evidence type="ECO:0000313" key="7">
    <source>
        <dbReference type="Proteomes" id="UP001297272"/>
    </source>
</evidence>
<dbReference type="PANTHER" id="PTHR30427:SF1">
    <property type="entry name" value="TRANSCRIPTIONAL ACTIVATOR PROTEIN LYSR"/>
    <property type="match status" value="1"/>
</dbReference>
<evidence type="ECO:0000256" key="2">
    <source>
        <dbReference type="ARBA" id="ARBA00023015"/>
    </source>
</evidence>
<accession>A0ABS5S0H2</accession>
<keyword evidence="3" id="KW-0238">DNA-binding</keyword>
<reference evidence="6 7" key="1">
    <citation type="submission" date="2021-03" db="EMBL/GenBank/DDBJ databases">
        <title>Tianweitania aestuarii sp. nov., isolated from a tidal flat.</title>
        <authorList>
            <person name="Park S."/>
            <person name="Yoon J.-H."/>
        </authorList>
    </citation>
    <scope>NUCLEOTIDE SEQUENCE [LARGE SCALE GENOMIC DNA]</scope>
    <source>
        <strain evidence="6 7">BSSL-BM11</strain>
    </source>
</reference>
<dbReference type="PANTHER" id="PTHR30427">
    <property type="entry name" value="TRANSCRIPTIONAL ACTIVATOR PROTEIN LYSR"/>
    <property type="match status" value="1"/>
</dbReference>
<evidence type="ECO:0000256" key="4">
    <source>
        <dbReference type="ARBA" id="ARBA00023163"/>
    </source>
</evidence>
<keyword evidence="7" id="KW-1185">Reference proteome</keyword>
<evidence type="ECO:0000256" key="3">
    <source>
        <dbReference type="ARBA" id="ARBA00023125"/>
    </source>
</evidence>
<organism evidence="6 7">
    <name type="scientific">Tianweitania aestuarii</name>
    <dbReference type="NCBI Taxonomy" id="2814886"/>
    <lineage>
        <taxon>Bacteria</taxon>
        <taxon>Pseudomonadati</taxon>
        <taxon>Pseudomonadota</taxon>
        <taxon>Alphaproteobacteria</taxon>
        <taxon>Hyphomicrobiales</taxon>
        <taxon>Phyllobacteriaceae</taxon>
        <taxon>Tianweitania</taxon>
    </lineage>
</organism>
<dbReference type="SUPFAM" id="SSF53850">
    <property type="entry name" value="Periplasmic binding protein-like II"/>
    <property type="match status" value="1"/>
</dbReference>
<comment type="caution">
    <text evidence="6">The sequence shown here is derived from an EMBL/GenBank/DDBJ whole genome shotgun (WGS) entry which is preliminary data.</text>
</comment>
<proteinExistence type="inferred from homology"/>
<sequence>MNLRQVEAFRAVMMTGQMTTAAELMSVTQPAVSRLIRDLEHATKLRLFERRGNQIIPTQEALTLWKEVDRAFVGLNHIASLAKEIARQAAGTLRIAAMPALANGVLARFLARFLEDKPNLQASLSGLPSSLVIEAVAAGQAEIGYADGPLDRPGFIIEPHSIPAVVAMPQHHPLAEKAVIQPADLRGQRMISLEPGTVFAMRVEVALAGVQRLSIVETRLSHTALSLVSEGAGIAIIDPTSASEFIDRGVAVRRFGLFIDAGFLAIQPANRTRSDIVDRFMREFVMFHDASVDDRRLVRFASHEG</sequence>
<comment type="similarity">
    <text evidence="1">Belongs to the LysR transcriptional regulatory family.</text>
</comment>
<protein>
    <submittedName>
        <fullName evidence="6">LysR family transcriptional regulator</fullName>
    </submittedName>
</protein>
<dbReference type="InterPro" id="IPR036390">
    <property type="entry name" value="WH_DNA-bd_sf"/>
</dbReference>